<evidence type="ECO:0000313" key="4">
    <source>
        <dbReference type="EMBL" id="ADC35929.1"/>
    </source>
</evidence>
<proteinExistence type="predicted"/>
<organism evidence="4">
    <name type="scientific">uncultured bacterium 70</name>
    <dbReference type="NCBI Taxonomy" id="698392"/>
    <lineage>
        <taxon>Bacteria</taxon>
        <taxon>environmental samples</taxon>
    </lineage>
</organism>
<dbReference type="GO" id="GO:0008758">
    <property type="term" value="F:UDP-2,3-diacylglucosamine hydrolase activity"/>
    <property type="evidence" value="ECO:0007669"/>
    <property type="project" value="TreeGrafter"/>
</dbReference>
<protein>
    <recommendedName>
        <fullName evidence="3">Calcineurin-like phosphoesterase domain-containing protein</fullName>
    </recommendedName>
</protein>
<dbReference type="InterPro" id="IPR004843">
    <property type="entry name" value="Calcineurin-like_PHP"/>
</dbReference>
<dbReference type="PANTHER" id="PTHR31302">
    <property type="entry name" value="TRANSMEMBRANE PROTEIN WITH METALLOPHOSPHOESTERASE DOMAIN-RELATED"/>
    <property type="match status" value="1"/>
</dbReference>
<dbReference type="SUPFAM" id="SSF56300">
    <property type="entry name" value="Metallo-dependent phosphatases"/>
    <property type="match status" value="1"/>
</dbReference>
<dbReference type="EMBL" id="GU260705">
    <property type="protein sequence ID" value="ADC35929.1"/>
    <property type="molecule type" value="Genomic_DNA"/>
</dbReference>
<feature type="domain" description="Calcineurin-like phosphoesterase" evidence="3">
    <location>
        <begin position="54"/>
        <end position="212"/>
    </location>
</feature>
<keyword evidence="2" id="KW-0378">Hydrolase</keyword>
<dbReference type="AlphaFoldDB" id="E3T6I5"/>
<evidence type="ECO:0000259" key="3">
    <source>
        <dbReference type="Pfam" id="PF00149"/>
    </source>
</evidence>
<dbReference type="GO" id="GO:0009245">
    <property type="term" value="P:lipid A biosynthetic process"/>
    <property type="evidence" value="ECO:0007669"/>
    <property type="project" value="TreeGrafter"/>
</dbReference>
<reference evidence="4" key="1">
    <citation type="submission" date="2009-12" db="EMBL/GenBank/DDBJ databases">
        <authorList>
            <person name="Kielak A."/>
            <person name="van Veen J.A."/>
            <person name="Kowalchuk G.A."/>
        </authorList>
    </citation>
    <scope>NUCLEOTIDE SEQUENCE</scope>
</reference>
<evidence type="ECO:0000256" key="2">
    <source>
        <dbReference type="ARBA" id="ARBA00022801"/>
    </source>
</evidence>
<evidence type="ECO:0000256" key="1">
    <source>
        <dbReference type="ARBA" id="ARBA00022723"/>
    </source>
</evidence>
<dbReference type="InterPro" id="IPR006311">
    <property type="entry name" value="TAT_signal"/>
</dbReference>
<sequence length="278" mass="29955">MAVTRRAVLKAFAATAVGAISGAGAYGFFDERRQLVVSRPDIKVAGLPPSLEGLRIGFLTDVHCSRWMSPEDVRHAALLLRDERPDLIVLGGDYVTWGDRSHVRPSAEALAVLSAPHGVFGILGNHDDDRDMPAALSARGITMLKDARTRLTIKGERVDLVGIRFWTKRQADIAPLLRGASRNVILLAHDPRRLAEAAALRVPLVLSGHTHGGQVVLPLFGPVAAQKFPVVAGIGTRDSTTMYVSRGIGTVYVPVRINCKPEIAMLTLRSAPDVSKLS</sequence>
<dbReference type="InterPro" id="IPR029052">
    <property type="entry name" value="Metallo-depent_PP-like"/>
</dbReference>
<dbReference type="Pfam" id="PF00149">
    <property type="entry name" value="Metallophos"/>
    <property type="match status" value="1"/>
</dbReference>
<dbReference type="PROSITE" id="PS51318">
    <property type="entry name" value="TAT"/>
    <property type="match status" value="1"/>
</dbReference>
<name>E3T6I5_9BACT</name>
<dbReference type="CDD" id="cd07385">
    <property type="entry name" value="MPP_YkuE_C"/>
    <property type="match status" value="1"/>
</dbReference>
<dbReference type="GO" id="GO:0016020">
    <property type="term" value="C:membrane"/>
    <property type="evidence" value="ECO:0007669"/>
    <property type="project" value="GOC"/>
</dbReference>
<reference evidence="4" key="2">
    <citation type="journal article" date="2010" name="Appl. Environ. Microbiol.">
        <title>Comparative analysis of acidobacterial genomic fragments from terrestrial and aquatic metagenomic libraries, with emphasis on acidobacteria subdivision 6.</title>
        <authorList>
            <person name="Kielak A.M."/>
            <person name="van Veen J.A."/>
            <person name="Kowalchuk G.A."/>
        </authorList>
    </citation>
    <scope>NUCLEOTIDE SEQUENCE</scope>
</reference>
<dbReference type="PANTHER" id="PTHR31302:SF31">
    <property type="entry name" value="PHOSPHODIESTERASE YAEI"/>
    <property type="match status" value="1"/>
</dbReference>
<accession>E3T6I5</accession>
<dbReference type="GO" id="GO:0046872">
    <property type="term" value="F:metal ion binding"/>
    <property type="evidence" value="ECO:0007669"/>
    <property type="project" value="UniProtKB-KW"/>
</dbReference>
<dbReference type="InterPro" id="IPR051158">
    <property type="entry name" value="Metallophosphoesterase_sf"/>
</dbReference>
<keyword evidence="1" id="KW-0479">Metal-binding</keyword>
<dbReference type="Gene3D" id="3.60.21.10">
    <property type="match status" value="1"/>
</dbReference>